<dbReference type="PANTHER" id="PTHR30204">
    <property type="entry name" value="REDOX-CYCLING DRUG-SENSING TRANSCRIPTIONAL ACTIVATOR SOXR"/>
    <property type="match status" value="1"/>
</dbReference>
<evidence type="ECO:0000256" key="4">
    <source>
        <dbReference type="ARBA" id="ARBA00023163"/>
    </source>
</evidence>
<dbReference type="InterPro" id="IPR009061">
    <property type="entry name" value="DNA-bd_dom_put_sf"/>
</dbReference>
<dbReference type="RefSeq" id="WP_397717418.1">
    <property type="nucleotide sequence ID" value="NZ_JBIRGN010000008.1"/>
</dbReference>
<organism evidence="6 7">
    <name type="scientific">Streptomyces longisporoflavus</name>
    <dbReference type="NCBI Taxonomy" id="28044"/>
    <lineage>
        <taxon>Bacteria</taxon>
        <taxon>Bacillati</taxon>
        <taxon>Actinomycetota</taxon>
        <taxon>Actinomycetes</taxon>
        <taxon>Kitasatosporales</taxon>
        <taxon>Streptomycetaceae</taxon>
        <taxon>Streptomyces</taxon>
    </lineage>
</organism>
<reference evidence="6 7" key="1">
    <citation type="submission" date="2024-10" db="EMBL/GenBank/DDBJ databases">
        <title>The Natural Products Discovery Center: Release of the First 8490 Sequenced Strains for Exploring Actinobacteria Biosynthetic Diversity.</title>
        <authorList>
            <person name="Kalkreuter E."/>
            <person name="Kautsar S.A."/>
            <person name="Yang D."/>
            <person name="Bader C.D."/>
            <person name="Teijaro C.N."/>
            <person name="Fluegel L."/>
            <person name="Davis C.M."/>
            <person name="Simpson J.R."/>
            <person name="Lauterbach L."/>
            <person name="Steele A.D."/>
            <person name="Gui C."/>
            <person name="Meng S."/>
            <person name="Li G."/>
            <person name="Viehrig K."/>
            <person name="Ye F."/>
            <person name="Su P."/>
            <person name="Kiefer A.F."/>
            <person name="Nichols A."/>
            <person name="Cepeda A.J."/>
            <person name="Yan W."/>
            <person name="Fan B."/>
            <person name="Jiang Y."/>
            <person name="Adhikari A."/>
            <person name="Zheng C.-J."/>
            <person name="Schuster L."/>
            <person name="Cowan T.M."/>
            <person name="Smanski M.J."/>
            <person name="Chevrette M.G."/>
            <person name="De Carvalho L.P.S."/>
            <person name="Shen B."/>
        </authorList>
    </citation>
    <scope>NUCLEOTIDE SEQUENCE [LARGE SCALE GENOMIC DNA]</scope>
    <source>
        <strain evidence="6 7">NPDC017990</strain>
    </source>
</reference>
<name>A0ABW7R0L6_9ACTN</name>
<evidence type="ECO:0000259" key="5">
    <source>
        <dbReference type="PROSITE" id="PS50937"/>
    </source>
</evidence>
<keyword evidence="1" id="KW-0678">Repressor</keyword>
<comment type="caution">
    <text evidence="6">The sequence shown here is derived from an EMBL/GenBank/DDBJ whole genome shotgun (WGS) entry which is preliminary data.</text>
</comment>
<gene>
    <name evidence="6" type="ORF">ACH4F9_37960</name>
</gene>
<evidence type="ECO:0000256" key="1">
    <source>
        <dbReference type="ARBA" id="ARBA00022491"/>
    </source>
</evidence>
<dbReference type="PANTHER" id="PTHR30204:SF69">
    <property type="entry name" value="MERR-FAMILY TRANSCRIPTIONAL REGULATOR"/>
    <property type="match status" value="1"/>
</dbReference>
<dbReference type="InterPro" id="IPR047057">
    <property type="entry name" value="MerR_fam"/>
</dbReference>
<evidence type="ECO:0000256" key="3">
    <source>
        <dbReference type="ARBA" id="ARBA00023125"/>
    </source>
</evidence>
<dbReference type="SUPFAM" id="SSF46955">
    <property type="entry name" value="Putative DNA-binding domain"/>
    <property type="match status" value="1"/>
</dbReference>
<keyword evidence="2" id="KW-0805">Transcription regulation</keyword>
<keyword evidence="4" id="KW-0804">Transcription</keyword>
<evidence type="ECO:0000313" key="6">
    <source>
        <dbReference type="EMBL" id="MFH8550792.1"/>
    </source>
</evidence>
<keyword evidence="7" id="KW-1185">Reference proteome</keyword>
<evidence type="ECO:0000256" key="2">
    <source>
        <dbReference type="ARBA" id="ARBA00023015"/>
    </source>
</evidence>
<dbReference type="CDD" id="cd00592">
    <property type="entry name" value="HTH_MerR-like"/>
    <property type="match status" value="1"/>
</dbReference>
<dbReference type="PROSITE" id="PS00552">
    <property type="entry name" value="HTH_MERR_1"/>
    <property type="match status" value="1"/>
</dbReference>
<dbReference type="PROSITE" id="PS50937">
    <property type="entry name" value="HTH_MERR_2"/>
    <property type="match status" value="1"/>
</dbReference>
<dbReference type="EMBL" id="JBIRGQ010000008">
    <property type="protein sequence ID" value="MFH8550792.1"/>
    <property type="molecule type" value="Genomic_DNA"/>
</dbReference>
<keyword evidence="3" id="KW-0238">DNA-binding</keyword>
<protein>
    <submittedName>
        <fullName evidence="6">MerR family transcriptional regulator</fullName>
    </submittedName>
</protein>
<dbReference type="PRINTS" id="PR00040">
    <property type="entry name" value="HTHMERR"/>
</dbReference>
<dbReference type="Pfam" id="PF13411">
    <property type="entry name" value="MerR_1"/>
    <property type="match status" value="1"/>
</dbReference>
<dbReference type="Gene3D" id="1.10.1660.10">
    <property type="match status" value="1"/>
</dbReference>
<dbReference type="InterPro" id="IPR000551">
    <property type="entry name" value="MerR-type_HTH_dom"/>
</dbReference>
<feature type="domain" description="HTH merR-type" evidence="5">
    <location>
        <begin position="8"/>
        <end position="73"/>
    </location>
</feature>
<dbReference type="SMART" id="SM00422">
    <property type="entry name" value="HTH_MERR"/>
    <property type="match status" value="1"/>
</dbReference>
<proteinExistence type="predicted"/>
<evidence type="ECO:0000313" key="7">
    <source>
        <dbReference type="Proteomes" id="UP001610818"/>
    </source>
</evidence>
<dbReference type="Proteomes" id="UP001610818">
    <property type="component" value="Unassembled WGS sequence"/>
</dbReference>
<sequence length="134" mass="14576">MSAVESKIGDAAALLGVATHVLRHWEDIGLLTPRRLPSGHRVYDDQAIGQARLIQICQRAGLSLAEIGQLAAGERGDRIGLVNAKRTRIAEHITNLELADRFLAHLVRCIHPVISDCPECSALVERGSRSAITR</sequence>
<accession>A0ABW7R0L6</accession>